<dbReference type="OrthoDB" id="433034at2759"/>
<gene>
    <name evidence="2" type="ORF">SNAT2548_LOCUS26417</name>
</gene>
<evidence type="ECO:0000256" key="1">
    <source>
        <dbReference type="SAM" id="Coils"/>
    </source>
</evidence>
<keyword evidence="1" id="KW-0175">Coiled coil</keyword>
<dbReference type="AlphaFoldDB" id="A0A812S890"/>
<name>A0A812S890_9DINO</name>
<comment type="caution">
    <text evidence="2">The sequence shown here is derived from an EMBL/GenBank/DDBJ whole genome shotgun (WGS) entry which is preliminary data.</text>
</comment>
<accession>A0A812S890</accession>
<keyword evidence="3" id="KW-1185">Reference proteome</keyword>
<evidence type="ECO:0000313" key="2">
    <source>
        <dbReference type="EMBL" id="CAE7470804.1"/>
    </source>
</evidence>
<evidence type="ECO:0000313" key="3">
    <source>
        <dbReference type="Proteomes" id="UP000604046"/>
    </source>
</evidence>
<dbReference type="Proteomes" id="UP000604046">
    <property type="component" value="Unassembled WGS sequence"/>
</dbReference>
<organism evidence="2 3">
    <name type="scientific">Symbiodinium natans</name>
    <dbReference type="NCBI Taxonomy" id="878477"/>
    <lineage>
        <taxon>Eukaryota</taxon>
        <taxon>Sar</taxon>
        <taxon>Alveolata</taxon>
        <taxon>Dinophyceae</taxon>
        <taxon>Suessiales</taxon>
        <taxon>Symbiodiniaceae</taxon>
        <taxon>Symbiodinium</taxon>
    </lineage>
</organism>
<feature type="coiled-coil region" evidence="1">
    <location>
        <begin position="790"/>
        <end position="821"/>
    </location>
</feature>
<sequence length="1109" mass="124048">MEHVAVSLGEGPLIVDANIWPPTSVSCKAVEEKLKSSLNSLPDSIQSWIAAVPSIDDLAVGAIKVSKSSLTISIIRDDEDEDGVNVPEDAKHLLEHEGTDSRARFSGDGGLGLQWQELRQVLLQEKQMVMKQCRILQDCVAEAEGDVATLRAELESARSRSAGALGAAGSWGRLLAMIAWNQRMQETDWMARMRTVVAGAALQSIKFDAEAKDIAAAAYRTSQQMWRWGRLAAFLNQRKVLDTYKSTLLASASFRRALTGWTRLVVVISKHQGERESWVVQAWARLTSMLELVDVRNTRCDHKFDEILRNWPRMAELALRSLKGKGRSIARGWNVEKLQVRTQWVRLAYRLNGLLLQEQVHHASRLTLKRQTLAMATLTSAEEAAKQVAKDALESKVLKRWILLAHVVMQAQNSRSEDAMVSDVTSVLRDREARASRALISMQEDMKQAADMSKTRQVIGTWARLAQLLSKAKQIAAEKEVENQVAHKAQQATCEARSWQLLNRWMMFASGVSWSSDYKDFSSEVAETLGFIKEDSRNMRMSKIMDLRWVSLCTKLLSEEKASDRMTQVGRLSLAARSKHVVALSQAVQGASASSALIGSWARLFLSLQRVAAEAEHSIAFAQFCGTAGRKFRDRTHELTATGAQWAIIPKWVGLVFRLLGESDISNRISGTAGMACAARTRLSNLREECDALLEKAAGQKAAEQDWARFLFQLVDMKMLPSAWASHHRDTASWVGARCASIQREAASLAEAELRHRFLKEVWARMVVLQLHAKGAQERQASILQHTAVMSSAKMEAEALRAELKECKRQLEAERQFSREERWGRMALGILRDQQSAASGTALKNVTSRAASQRRMSELHFQQVEVQRQEEMDMVTAKAAAEVATVGVQEAAIRRWQLLVLFTSQLQFRLCNQYVLNAVATQQRAVQQIALENSTMRPHLAGLQAEVALAWWARFATYLYLQASARGTRQTLSALITVAHTTRASQALAPCVEHWRRMCQLLMGKAMDGFAGVLRLLSDSQKLHRAKHEAANARQFAKMQEAMQKHAAHAVSAHEMLLQESKRTLSHVRRFKNPILAPDGLEAQCEHALQKCRYMLEQSLVAIPPGEKP</sequence>
<proteinExistence type="predicted"/>
<protein>
    <submittedName>
        <fullName evidence="2">Uncharacterized protein</fullName>
    </submittedName>
</protein>
<reference evidence="2" key="1">
    <citation type="submission" date="2021-02" db="EMBL/GenBank/DDBJ databases">
        <authorList>
            <person name="Dougan E. K."/>
            <person name="Rhodes N."/>
            <person name="Thang M."/>
            <person name="Chan C."/>
        </authorList>
    </citation>
    <scope>NUCLEOTIDE SEQUENCE</scope>
</reference>
<dbReference type="EMBL" id="CAJNDS010002430">
    <property type="protein sequence ID" value="CAE7470804.1"/>
    <property type="molecule type" value="Genomic_DNA"/>
</dbReference>